<evidence type="ECO:0000256" key="1">
    <source>
        <dbReference type="ARBA" id="ARBA00022737"/>
    </source>
</evidence>
<dbReference type="Pfam" id="PF24883">
    <property type="entry name" value="NPHP3_N"/>
    <property type="match status" value="1"/>
</dbReference>
<dbReference type="SUPFAM" id="SSF52540">
    <property type="entry name" value="P-loop containing nucleoside triphosphate hydrolases"/>
    <property type="match status" value="1"/>
</dbReference>
<evidence type="ECO:0000256" key="2">
    <source>
        <dbReference type="SAM" id="MobiDB-lite"/>
    </source>
</evidence>
<evidence type="ECO:0000313" key="6">
    <source>
        <dbReference type="EMBL" id="GLA79480.1"/>
    </source>
</evidence>
<dbReference type="PANTHER" id="PTHR10039">
    <property type="entry name" value="AMELOGENIN"/>
    <property type="match status" value="1"/>
</dbReference>
<protein>
    <recommendedName>
        <fullName evidence="8">NACHT domain-containing protein</fullName>
    </recommendedName>
</protein>
<evidence type="ECO:0000259" key="5">
    <source>
        <dbReference type="Pfam" id="PF24883"/>
    </source>
</evidence>
<dbReference type="PANTHER" id="PTHR10039:SF16">
    <property type="entry name" value="GPI INOSITOL-DEACYLASE"/>
    <property type="match status" value="1"/>
</dbReference>
<dbReference type="InterPro" id="IPR011990">
    <property type="entry name" value="TPR-like_helical_dom_sf"/>
</dbReference>
<evidence type="ECO:0008006" key="8">
    <source>
        <dbReference type="Google" id="ProtNLM"/>
    </source>
</evidence>
<dbReference type="AlphaFoldDB" id="A0A8H3T1B7"/>
<feature type="domain" description="Nephrocystin 3-like N-terminal" evidence="5">
    <location>
        <begin position="390"/>
        <end position="550"/>
    </location>
</feature>
<reference evidence="6" key="1">
    <citation type="submission" date="2022-07" db="EMBL/GenBank/DDBJ databases">
        <title>Taxonomy of Aspergillus series Nigri: significant species reduction supported by multi-species coalescent approaches.</title>
        <authorList>
            <person name="Bian C."/>
            <person name="Kusuya Y."/>
            <person name="Sklenar F."/>
            <person name="D'hooge E."/>
            <person name="Yaguchi T."/>
            <person name="Takahashi H."/>
            <person name="Hubka V."/>
        </authorList>
    </citation>
    <scope>NUCLEOTIDE SEQUENCE</scope>
    <source>
        <strain evidence="6">IFM 56815</strain>
    </source>
</reference>
<evidence type="ECO:0000259" key="3">
    <source>
        <dbReference type="Pfam" id="PF17100"/>
    </source>
</evidence>
<dbReference type="InterPro" id="IPR056884">
    <property type="entry name" value="NPHP3-like_N"/>
</dbReference>
<name>A0A8H3T1B7_ASPTU</name>
<gene>
    <name evidence="6" type="ORF">AtubIFM56815_000276</name>
</gene>
<dbReference type="Gene3D" id="1.25.40.10">
    <property type="entry name" value="Tetratricopeptide repeat domain"/>
    <property type="match status" value="1"/>
</dbReference>
<evidence type="ECO:0000313" key="7">
    <source>
        <dbReference type="Proteomes" id="UP001144157"/>
    </source>
</evidence>
<feature type="compositionally biased region" description="Basic and acidic residues" evidence="2">
    <location>
        <begin position="61"/>
        <end position="76"/>
    </location>
</feature>
<comment type="caution">
    <text evidence="6">The sequence shown here is derived from an EMBL/GenBank/DDBJ whole genome shotgun (WGS) entry which is preliminary data.</text>
</comment>
<feature type="domain" description="NWD NACHT-NTPase N-terminal" evidence="3">
    <location>
        <begin position="94"/>
        <end position="316"/>
    </location>
</feature>
<accession>A0A8H3T1B7</accession>
<feature type="domain" description="GPI inositol-deacylase winged helix" evidence="4">
    <location>
        <begin position="674"/>
        <end position="753"/>
    </location>
</feature>
<sequence length="1189" mass="136366">MGQSKWLACLKLRFSAKSKSKHKESLGNDTGQASASTPLKESNQSFGETTKQVESSQSNRHSSEHGPSEIESKEQTNHISPVMDEQEIPDVEGIWEEAYGRIRNNKGMEKLVIEYEKVVRSKLPSATDPDSGNVNNDQMPLTRQLAGLDGESRQKLMDELVEESSNSAADIKAFDTFSKVFNSTKDGISSMLAVYPPASIAWTGVCLVLTPLVKYSDQVSASHNGLLYIIAKLPWYAHLIELLKSETWQSPQQFRQSKAPLKEAIIELYRLIIEFQILTLRECHHKFRILSKTFVGLGSSAEDRLAKIEEAESEVQKYMEIDFRTQVLDTLKGIKSASAQMKTGLASELYRQFALRQQSKLIAKFRLDETHLDIDSYQAYYEDISNPSSGTTEGFREHRIYQEWESGSTRSLLVVANPGTGKSVLTKSLHESLSRPGGPAVCSFFFSDRGGQQNNMNVAFCHIMYQLFQNRPDWIVHVADDIQNKDPGDIRSNFRFLWELLHKVLVKAEPDSIVVLLDALDESEPGAREKFIQHLHGFDSPALKLFCTARPLSGIIDGFHPVMDFILDLDQDAQCREFLSRDIQCVASRRLERFMQKRKIENESVCLQLREMLRKRVEGDRTYLFVKLLFDVLDKKKLSMTRSLRAWVKEFDNIPETVFDAYTELLDAIDEADREAVKAMLEIVLAAQRPLTVAEMEIALKVGMDDEAFERGDEFNPLLFKADILERCHFLLVTYNDRIYFIHHTVKDYLLSGQESQVRPKDRRPAWLQSISTVSCHVTILNSCMRYISAPFNQRPEIISVEDFFHLPLCEQLEHQQWYWDTFPLGQYAFCQWLVHQQVIRTKEGRSPETLIEMLPRLQEEYYTLSFDVVLSMLCCSGFTSEAEARLFQNMVHLGSRSMTEALNNMSQGLILRSAKFNSHADLTCAIEITANVVEQTAEADPRLGRMLINLSRARVLEHALYVYESSDLKTGLEVAERALRVTPIGSIDRARALHQHAVWANWNEDLDQAIEDTENALTHTPDLSKADKQLFYHSLSMWLGYRFQRAEQPQDDDLRRAVECAQRAIHGMSKKNPRYPSALHTLTFWLRTTASKYPDKPECLRQANEVAEEANGLRLPTEAYSHKYLIELSECLLMRYERERNMKDLEDARELIEEGLQTTIETFPFYRKFINLMEVVEKFEEEAQKGKV</sequence>
<evidence type="ECO:0000259" key="4">
    <source>
        <dbReference type="Pfam" id="PF22939"/>
    </source>
</evidence>
<keyword evidence="1" id="KW-0677">Repeat</keyword>
<feature type="compositionally biased region" description="Polar residues" evidence="2">
    <location>
        <begin position="27"/>
        <end position="60"/>
    </location>
</feature>
<proteinExistence type="predicted"/>
<dbReference type="Proteomes" id="UP001144157">
    <property type="component" value="Unassembled WGS sequence"/>
</dbReference>
<dbReference type="InterPro" id="IPR031359">
    <property type="entry name" value="NACHT_N"/>
</dbReference>
<organism evidence="6 7">
    <name type="scientific">Aspergillus tubingensis</name>
    <dbReference type="NCBI Taxonomy" id="5068"/>
    <lineage>
        <taxon>Eukaryota</taxon>
        <taxon>Fungi</taxon>
        <taxon>Dikarya</taxon>
        <taxon>Ascomycota</taxon>
        <taxon>Pezizomycotina</taxon>
        <taxon>Eurotiomycetes</taxon>
        <taxon>Eurotiomycetidae</taxon>
        <taxon>Eurotiales</taxon>
        <taxon>Aspergillaceae</taxon>
        <taxon>Aspergillus</taxon>
        <taxon>Aspergillus subgen. Circumdati</taxon>
    </lineage>
</organism>
<dbReference type="InterPro" id="IPR027417">
    <property type="entry name" value="P-loop_NTPase"/>
</dbReference>
<dbReference type="Pfam" id="PF17100">
    <property type="entry name" value="NACHT_N"/>
    <property type="match status" value="1"/>
</dbReference>
<dbReference type="Pfam" id="PF22939">
    <property type="entry name" value="WHD_GPIID"/>
    <property type="match status" value="1"/>
</dbReference>
<dbReference type="EMBL" id="BRPE01000001">
    <property type="protein sequence ID" value="GLA79480.1"/>
    <property type="molecule type" value="Genomic_DNA"/>
</dbReference>
<dbReference type="Gene3D" id="3.40.50.300">
    <property type="entry name" value="P-loop containing nucleotide triphosphate hydrolases"/>
    <property type="match status" value="1"/>
</dbReference>
<dbReference type="InterPro" id="IPR054471">
    <property type="entry name" value="GPIID_WHD"/>
</dbReference>
<feature type="region of interest" description="Disordered" evidence="2">
    <location>
        <begin position="17"/>
        <end position="89"/>
    </location>
</feature>